<dbReference type="InterPro" id="IPR037066">
    <property type="entry name" value="Plug_dom_sf"/>
</dbReference>
<evidence type="ECO:0000259" key="12">
    <source>
        <dbReference type="Pfam" id="PF00593"/>
    </source>
</evidence>
<dbReference type="InterPro" id="IPR012910">
    <property type="entry name" value="Plug_dom"/>
</dbReference>
<evidence type="ECO:0000256" key="3">
    <source>
        <dbReference type="ARBA" id="ARBA00022448"/>
    </source>
</evidence>
<dbReference type="GO" id="GO:0044718">
    <property type="term" value="P:siderophore transmembrane transport"/>
    <property type="evidence" value="ECO:0007669"/>
    <property type="project" value="TreeGrafter"/>
</dbReference>
<name>A0A177JSF2_SPHYA</name>
<feature type="domain" description="TonB-dependent receptor-like beta-barrel" evidence="12">
    <location>
        <begin position="268"/>
        <end position="681"/>
    </location>
</feature>
<dbReference type="NCBIfam" id="TIGR01785">
    <property type="entry name" value="TonB-hemin"/>
    <property type="match status" value="1"/>
</dbReference>
<keyword evidence="14" id="KW-0675">Receptor</keyword>
<evidence type="ECO:0000313" key="15">
    <source>
        <dbReference type="Proteomes" id="UP000077262"/>
    </source>
</evidence>
<evidence type="ECO:0000256" key="2">
    <source>
        <dbReference type="ARBA" id="ARBA00009810"/>
    </source>
</evidence>
<dbReference type="PROSITE" id="PS52016">
    <property type="entry name" value="TONB_DEPENDENT_REC_3"/>
    <property type="match status" value="1"/>
</dbReference>
<protein>
    <submittedName>
        <fullName evidence="14">TonB-dependent receptor</fullName>
    </submittedName>
</protein>
<evidence type="ECO:0000256" key="4">
    <source>
        <dbReference type="ARBA" id="ARBA00022452"/>
    </source>
</evidence>
<gene>
    <name evidence="14" type="ORF">AX777_10455</name>
</gene>
<reference evidence="14 15" key="1">
    <citation type="submission" date="2016-02" db="EMBL/GenBank/DDBJ databases">
        <authorList>
            <person name="Wen L."/>
            <person name="He K."/>
            <person name="Yang H."/>
        </authorList>
    </citation>
    <scope>NUCLEOTIDE SEQUENCE [LARGE SCALE GENOMIC DNA]</scope>
    <source>
        <strain evidence="14 15">CD09_2</strain>
    </source>
</reference>
<proteinExistence type="inferred from homology"/>
<evidence type="ECO:0000256" key="10">
    <source>
        <dbReference type="RuleBase" id="RU003357"/>
    </source>
</evidence>
<dbReference type="InterPro" id="IPR036942">
    <property type="entry name" value="Beta-barrel_TonB_sf"/>
</dbReference>
<dbReference type="InterPro" id="IPR011276">
    <property type="entry name" value="TonB_haem/Hb_rcpt"/>
</dbReference>
<dbReference type="Gene3D" id="2.40.170.20">
    <property type="entry name" value="TonB-dependent receptor, beta-barrel domain"/>
    <property type="match status" value="1"/>
</dbReference>
<feature type="domain" description="TonB-dependent receptor plug" evidence="13">
    <location>
        <begin position="65"/>
        <end position="175"/>
    </location>
</feature>
<dbReference type="PANTHER" id="PTHR30069:SF41">
    <property type="entry name" value="HEME_HEMOPEXIN UTILIZATION PROTEIN C"/>
    <property type="match status" value="1"/>
</dbReference>
<dbReference type="EMBL" id="LSTR01000035">
    <property type="protein sequence ID" value="OAH43245.1"/>
    <property type="molecule type" value="Genomic_DNA"/>
</dbReference>
<evidence type="ECO:0000256" key="5">
    <source>
        <dbReference type="ARBA" id="ARBA00022692"/>
    </source>
</evidence>
<keyword evidence="7 9" id="KW-0472">Membrane</keyword>
<dbReference type="AlphaFoldDB" id="A0A177JSF2"/>
<evidence type="ECO:0000256" key="11">
    <source>
        <dbReference type="SAM" id="SignalP"/>
    </source>
</evidence>
<evidence type="ECO:0000313" key="14">
    <source>
        <dbReference type="EMBL" id="OAH43245.1"/>
    </source>
</evidence>
<keyword evidence="4 9" id="KW-1134">Transmembrane beta strand</keyword>
<evidence type="ECO:0000256" key="7">
    <source>
        <dbReference type="ARBA" id="ARBA00023136"/>
    </source>
</evidence>
<keyword evidence="5 9" id="KW-0812">Transmembrane</keyword>
<feature type="signal peptide" evidence="11">
    <location>
        <begin position="1"/>
        <end position="34"/>
    </location>
</feature>
<dbReference type="Proteomes" id="UP000077262">
    <property type="component" value="Unassembled WGS sequence"/>
</dbReference>
<comment type="subcellular location">
    <subcellularLocation>
        <location evidence="1 9">Cell outer membrane</location>
        <topology evidence="1 9">Multi-pass membrane protein</topology>
    </subcellularLocation>
</comment>
<dbReference type="CDD" id="cd01347">
    <property type="entry name" value="ligand_gated_channel"/>
    <property type="match status" value="1"/>
</dbReference>
<dbReference type="Pfam" id="PF07715">
    <property type="entry name" value="Plug"/>
    <property type="match status" value="1"/>
</dbReference>
<evidence type="ECO:0000259" key="13">
    <source>
        <dbReference type="Pfam" id="PF07715"/>
    </source>
</evidence>
<keyword evidence="8 9" id="KW-0998">Cell outer membrane</keyword>
<comment type="similarity">
    <text evidence="2 9 10">Belongs to the TonB-dependent receptor family.</text>
</comment>
<dbReference type="SUPFAM" id="SSF56935">
    <property type="entry name" value="Porins"/>
    <property type="match status" value="1"/>
</dbReference>
<evidence type="ECO:0000256" key="6">
    <source>
        <dbReference type="ARBA" id="ARBA00023077"/>
    </source>
</evidence>
<comment type="caution">
    <text evidence="14">The sequence shown here is derived from an EMBL/GenBank/DDBJ whole genome shotgun (WGS) entry which is preliminary data.</text>
</comment>
<dbReference type="OrthoDB" id="9796221at2"/>
<dbReference type="GO" id="GO:0009279">
    <property type="term" value="C:cell outer membrane"/>
    <property type="evidence" value="ECO:0007669"/>
    <property type="project" value="UniProtKB-SubCell"/>
</dbReference>
<dbReference type="PANTHER" id="PTHR30069">
    <property type="entry name" value="TONB-DEPENDENT OUTER MEMBRANE RECEPTOR"/>
    <property type="match status" value="1"/>
</dbReference>
<keyword evidence="3 9" id="KW-0813">Transport</keyword>
<evidence type="ECO:0000256" key="8">
    <source>
        <dbReference type="ARBA" id="ARBA00023237"/>
    </source>
</evidence>
<dbReference type="Pfam" id="PF00593">
    <property type="entry name" value="TonB_dep_Rec_b-barrel"/>
    <property type="match status" value="1"/>
</dbReference>
<keyword evidence="11" id="KW-0732">Signal</keyword>
<feature type="chain" id="PRO_5008065281" evidence="11">
    <location>
        <begin position="35"/>
        <end position="708"/>
    </location>
</feature>
<dbReference type="InterPro" id="IPR039426">
    <property type="entry name" value="TonB-dep_rcpt-like"/>
</dbReference>
<evidence type="ECO:0000256" key="1">
    <source>
        <dbReference type="ARBA" id="ARBA00004571"/>
    </source>
</evidence>
<dbReference type="Gene3D" id="2.170.130.10">
    <property type="entry name" value="TonB-dependent receptor, plug domain"/>
    <property type="match status" value="1"/>
</dbReference>
<dbReference type="GO" id="GO:0015232">
    <property type="term" value="F:heme transmembrane transporter activity"/>
    <property type="evidence" value="ECO:0007669"/>
    <property type="project" value="InterPro"/>
</dbReference>
<sequence length="708" mass="77183">MRRNNDTGAFFMTKSKTLLLLGTALIALPLPAMAQEQSDDIAVASDSQFALDRMIISAGVEKVALDTPQAVTALDQEDIDQLQATTIGDLLEGMPGVNVQGGVGQLGQGFNIRGMGTAIGDSDNRILMTVDGVTKFYEQYRMGAFFSEPELYKRVEVLRGPASSTLYGAGALAGVINFTTKDASDFLRDGDKLAVRLKGATETNAQGHTLSGIVATEPVDGVELLGSYNYRRTDDYKSGNGDTVAASATESDSWLVKGRVAIGGNKKHAIWASYQDWISDAPQVYDQISAATGSSLMRRRVHDKTAVLGYVNDFDGSKFFNVEAQVAYSLSKVHQTETTFLGANLEYSDFSYESWQAKVQNTSEFAMGGDWTTFLILGGQWSTQERRNPRVNFDGTVTPGAGTHPEGDMDRYGLFGQLEIVWSDKLTIMPGVRVDWTRLTPGDTVVGGTVLTDKVKDSGVSPKLAALYNITPWFGLFGSVARTVRMPNIDEIFTRSATRPNNPDLKPEKSDNYEAGFTLSFDDMLGKNDRFRAKTTLFQNDVKDLIVNVSAAAGTPYFQNINRSRFKGIELEAEYGMGGFYARGNASFIDGKNRLTGDYLNTIPANDYRLTLGYNDVVSGLSGGWTGEFAERQDKVTPGSFASAGSGLATPGYSVHNLFFAFKPQGGVAKGFEFRIAMDNIFDKQYRRHLSSLAAEGQSFRFTVANTF</sequence>
<accession>A0A177JSF2</accession>
<evidence type="ECO:0000256" key="9">
    <source>
        <dbReference type="PROSITE-ProRule" id="PRU01360"/>
    </source>
</evidence>
<dbReference type="GO" id="GO:0015344">
    <property type="term" value="F:siderophore uptake transmembrane transporter activity"/>
    <property type="evidence" value="ECO:0007669"/>
    <property type="project" value="TreeGrafter"/>
</dbReference>
<organism evidence="14 15">
    <name type="scientific">Sphingobium yanoikuyae</name>
    <name type="common">Sphingomonas yanoikuyae</name>
    <dbReference type="NCBI Taxonomy" id="13690"/>
    <lineage>
        <taxon>Bacteria</taxon>
        <taxon>Pseudomonadati</taxon>
        <taxon>Pseudomonadota</taxon>
        <taxon>Alphaproteobacteria</taxon>
        <taxon>Sphingomonadales</taxon>
        <taxon>Sphingomonadaceae</taxon>
        <taxon>Sphingobium</taxon>
    </lineage>
</organism>
<keyword evidence="6 10" id="KW-0798">TonB box</keyword>
<dbReference type="InterPro" id="IPR000531">
    <property type="entry name" value="Beta-barrel_TonB"/>
</dbReference>